<reference evidence="1 2" key="1">
    <citation type="journal article" date="2016" name="Int. J. Syst. Evol. Microbiol.">
        <title>Pseudaminobacter manganicus sp. nov., isolated from sludge of a manganese mine.</title>
        <authorList>
            <person name="Li J."/>
            <person name="Huang J."/>
            <person name="Liao S."/>
            <person name="Wang G."/>
        </authorList>
    </citation>
    <scope>NUCLEOTIDE SEQUENCE [LARGE SCALE GENOMIC DNA]</scope>
    <source>
        <strain evidence="1 2">JH-7</strain>
    </source>
</reference>
<keyword evidence="2" id="KW-1185">Reference proteome</keyword>
<dbReference type="OrthoDB" id="8421380at2"/>
<gene>
    <name evidence="1" type="ORF">BFN67_21535</name>
</gene>
<evidence type="ECO:0000313" key="1">
    <source>
        <dbReference type="EMBL" id="OQM74521.1"/>
    </source>
</evidence>
<accession>A0A1V8RMU5</accession>
<protein>
    <submittedName>
        <fullName evidence="1">Uncharacterized protein</fullName>
    </submittedName>
</protein>
<sequence length="188" mass="20432">MAKELIPGGAVSRRDFSVGAGCIALLFATGIPAEAAQPQSLDERFDYLSKNGNSACTPAFADSIAWMPVTARLQGSCCAEMDRKRYAEQVQGLTKYAAIVEIPPDPYDIAAGVAQKAMSYYERALSADRQRAYQYAMDKSDEKGPCCCPCWRWTMYGGLAKFLISEHGFSGKQVVDVWNLSNGCGRSG</sequence>
<dbReference type="AlphaFoldDB" id="A0A1V8RMU5"/>
<comment type="caution">
    <text evidence="1">The sequence shown here is derived from an EMBL/GenBank/DDBJ whole genome shotgun (WGS) entry which is preliminary data.</text>
</comment>
<dbReference type="STRING" id="1873176.BFN67_21535"/>
<organism evidence="1 2">
    <name type="scientific">Manganibacter manganicus</name>
    <dbReference type="NCBI Taxonomy" id="1873176"/>
    <lineage>
        <taxon>Bacteria</taxon>
        <taxon>Pseudomonadati</taxon>
        <taxon>Pseudomonadota</taxon>
        <taxon>Alphaproteobacteria</taxon>
        <taxon>Hyphomicrobiales</taxon>
        <taxon>Phyllobacteriaceae</taxon>
        <taxon>Manganibacter</taxon>
    </lineage>
</organism>
<name>A0A1V8RMU5_9HYPH</name>
<dbReference type="EMBL" id="MDET01000028">
    <property type="protein sequence ID" value="OQM74521.1"/>
    <property type="molecule type" value="Genomic_DNA"/>
</dbReference>
<dbReference type="Proteomes" id="UP000191905">
    <property type="component" value="Unassembled WGS sequence"/>
</dbReference>
<evidence type="ECO:0000313" key="2">
    <source>
        <dbReference type="Proteomes" id="UP000191905"/>
    </source>
</evidence>
<dbReference type="RefSeq" id="WP_080920677.1">
    <property type="nucleotide sequence ID" value="NZ_MDET01000028.1"/>
</dbReference>
<proteinExistence type="predicted"/>